<keyword evidence="3 5" id="KW-0378">Hydrolase</keyword>
<organism evidence="7 8">
    <name type="scientific">Pegethrix bostrychoides GSE-TBD4-15B</name>
    <dbReference type="NCBI Taxonomy" id="2839662"/>
    <lineage>
        <taxon>Bacteria</taxon>
        <taxon>Bacillati</taxon>
        <taxon>Cyanobacteriota</taxon>
        <taxon>Cyanophyceae</taxon>
        <taxon>Oculatellales</taxon>
        <taxon>Oculatellaceae</taxon>
        <taxon>Pegethrix</taxon>
    </lineage>
</organism>
<dbReference type="Gene3D" id="2.60.120.380">
    <property type="match status" value="1"/>
</dbReference>
<dbReference type="Proteomes" id="UP000707356">
    <property type="component" value="Unassembled WGS sequence"/>
</dbReference>
<reference evidence="7" key="2">
    <citation type="journal article" date="2022" name="Microbiol. Resour. Announc.">
        <title>Metagenome Sequencing to Explore Phylogenomics of Terrestrial Cyanobacteria.</title>
        <authorList>
            <person name="Ward R.D."/>
            <person name="Stajich J.E."/>
            <person name="Johansen J.R."/>
            <person name="Huntemann M."/>
            <person name="Clum A."/>
            <person name="Foster B."/>
            <person name="Foster B."/>
            <person name="Roux S."/>
            <person name="Palaniappan K."/>
            <person name="Varghese N."/>
            <person name="Mukherjee S."/>
            <person name="Reddy T.B.K."/>
            <person name="Daum C."/>
            <person name="Copeland A."/>
            <person name="Chen I.A."/>
            <person name="Ivanova N.N."/>
            <person name="Kyrpides N.C."/>
            <person name="Shapiro N."/>
            <person name="Eloe-Fadrosh E.A."/>
            <person name="Pietrasiak N."/>
        </authorList>
    </citation>
    <scope>NUCLEOTIDE SEQUENCE</scope>
    <source>
        <strain evidence="7">GSE-TBD4-15B</strain>
    </source>
</reference>
<dbReference type="AlphaFoldDB" id="A0A951P8K1"/>
<evidence type="ECO:0000256" key="4">
    <source>
        <dbReference type="ARBA" id="ARBA00022825"/>
    </source>
</evidence>
<reference evidence="7" key="1">
    <citation type="submission" date="2021-05" db="EMBL/GenBank/DDBJ databases">
        <authorList>
            <person name="Pietrasiak N."/>
            <person name="Ward R."/>
            <person name="Stajich J.E."/>
            <person name="Kurbessoian T."/>
        </authorList>
    </citation>
    <scope>NUCLEOTIDE SEQUENCE</scope>
    <source>
        <strain evidence="7">GSE-TBD4-15B</strain>
    </source>
</reference>
<dbReference type="InterPro" id="IPR015500">
    <property type="entry name" value="Peptidase_S8_subtilisin-rel"/>
</dbReference>
<dbReference type="PANTHER" id="PTHR43806:SF11">
    <property type="entry name" value="CEREVISIN-RELATED"/>
    <property type="match status" value="1"/>
</dbReference>
<evidence type="ECO:0000256" key="3">
    <source>
        <dbReference type="ARBA" id="ARBA00022801"/>
    </source>
</evidence>
<dbReference type="Pfam" id="PF00082">
    <property type="entry name" value="Peptidase_S8"/>
    <property type="match status" value="1"/>
</dbReference>
<feature type="active site" description="Charge relay system" evidence="5">
    <location>
        <position position="446"/>
    </location>
</feature>
<dbReference type="PROSITE" id="PS51892">
    <property type="entry name" value="SUBTILASE"/>
    <property type="match status" value="1"/>
</dbReference>
<accession>A0A951P8K1</accession>
<feature type="domain" description="Peptidase S8/S53" evidence="6">
    <location>
        <begin position="219"/>
        <end position="480"/>
    </location>
</feature>
<evidence type="ECO:0000259" key="6">
    <source>
        <dbReference type="Pfam" id="PF00082"/>
    </source>
</evidence>
<dbReference type="InterPro" id="IPR036852">
    <property type="entry name" value="Peptidase_S8/S53_dom_sf"/>
</dbReference>
<dbReference type="InterPro" id="IPR000209">
    <property type="entry name" value="Peptidase_S8/S53_dom"/>
</dbReference>
<comment type="similarity">
    <text evidence="1 5">Belongs to the peptidase S8 family.</text>
</comment>
<dbReference type="GO" id="GO:0004252">
    <property type="term" value="F:serine-type endopeptidase activity"/>
    <property type="evidence" value="ECO:0007669"/>
    <property type="project" value="UniProtKB-UniRule"/>
</dbReference>
<keyword evidence="4 5" id="KW-0720">Serine protease</keyword>
<name>A0A951P8K1_9CYAN</name>
<dbReference type="EMBL" id="JAHHHV010000005">
    <property type="protein sequence ID" value="MBW4464094.1"/>
    <property type="molecule type" value="Genomic_DNA"/>
</dbReference>
<dbReference type="GO" id="GO:0006508">
    <property type="term" value="P:proteolysis"/>
    <property type="evidence" value="ECO:0007669"/>
    <property type="project" value="UniProtKB-KW"/>
</dbReference>
<evidence type="ECO:0000256" key="5">
    <source>
        <dbReference type="PROSITE-ProRule" id="PRU01240"/>
    </source>
</evidence>
<sequence length="485" mass="51117">MSSRDNSLRGARNLRLSLQRSLSDRVQFSDSEDLFRFQVRQSSQVSASLSGIAPRSRLSLQLLRVQGSLNQLLRRTGDQPFSRLKTSQRRGLQLLQSGVSPGAQPITQTLTSGRYFLRVARRSGQSRYRLTVAATAIASPTASPTASNPAPIVPSPAPVPTPSPLPYSNRFGYGLVNASAAVAKSIGQPAFAEVANSGSQKSSLDQISAPEAWAKGYRGQGVVVAVLDTGADYSSSFLSDSLWKNPGEIAFDGIDNDRNGYIDDDIGWNFVSNNNNPADNSSDGHGTFVSGIITDTDFGVAPDAQVMLLKTADASGFSVSDDRVADGIYYAVRNGAKIINLSFGGLAVPTLRLQQAMQFARQQGVFFVAAAGNERQSGATQPLNPALYAARNHLGTVAGAVDSANRFASFSNPAGQPPLDYLVAPGVDVYSTTLNSGTPAEASGTSFAAPAIAGVAALMLSANPNLTPDQLEQILIETANRNLSA</sequence>
<comment type="caution">
    <text evidence="7">The sequence shown here is derived from an EMBL/GenBank/DDBJ whole genome shotgun (WGS) entry which is preliminary data.</text>
</comment>
<dbReference type="PRINTS" id="PR00723">
    <property type="entry name" value="SUBTILISIN"/>
</dbReference>
<dbReference type="SUPFAM" id="SSF52743">
    <property type="entry name" value="Subtilisin-like"/>
    <property type="match status" value="1"/>
</dbReference>
<dbReference type="InterPro" id="IPR023828">
    <property type="entry name" value="Peptidase_S8_Ser-AS"/>
</dbReference>
<evidence type="ECO:0000313" key="7">
    <source>
        <dbReference type="EMBL" id="MBW4464094.1"/>
    </source>
</evidence>
<evidence type="ECO:0000256" key="2">
    <source>
        <dbReference type="ARBA" id="ARBA00022670"/>
    </source>
</evidence>
<dbReference type="PROSITE" id="PS00138">
    <property type="entry name" value="SUBTILASE_SER"/>
    <property type="match status" value="1"/>
</dbReference>
<proteinExistence type="inferred from homology"/>
<dbReference type="Gene3D" id="3.40.50.200">
    <property type="entry name" value="Peptidase S8/S53 domain"/>
    <property type="match status" value="1"/>
</dbReference>
<keyword evidence="2 5" id="KW-0645">Protease</keyword>
<gene>
    <name evidence="7" type="ORF">KME07_01470</name>
</gene>
<dbReference type="PANTHER" id="PTHR43806">
    <property type="entry name" value="PEPTIDASE S8"/>
    <property type="match status" value="1"/>
</dbReference>
<feature type="active site" description="Charge relay system" evidence="5">
    <location>
        <position position="285"/>
    </location>
</feature>
<evidence type="ECO:0000313" key="8">
    <source>
        <dbReference type="Proteomes" id="UP000707356"/>
    </source>
</evidence>
<feature type="active site" description="Charge relay system" evidence="5">
    <location>
        <position position="228"/>
    </location>
</feature>
<evidence type="ECO:0000256" key="1">
    <source>
        <dbReference type="ARBA" id="ARBA00011073"/>
    </source>
</evidence>
<protein>
    <submittedName>
        <fullName evidence="7">S8 family serine peptidase</fullName>
    </submittedName>
</protein>
<dbReference type="InterPro" id="IPR050131">
    <property type="entry name" value="Peptidase_S8_subtilisin-like"/>
</dbReference>